<reference evidence="3 4" key="1">
    <citation type="journal article" date="2012" name="Genome Biol.">
        <title>Genome and low-iron response of an oceanic diatom adapted to chronic iron limitation.</title>
        <authorList>
            <person name="Lommer M."/>
            <person name="Specht M."/>
            <person name="Roy A.S."/>
            <person name="Kraemer L."/>
            <person name="Andreson R."/>
            <person name="Gutowska M.A."/>
            <person name="Wolf J."/>
            <person name="Bergner S.V."/>
            <person name="Schilhabel M.B."/>
            <person name="Klostermeier U.C."/>
            <person name="Beiko R.G."/>
            <person name="Rosenstiel P."/>
            <person name="Hippler M."/>
            <person name="Laroche J."/>
        </authorList>
    </citation>
    <scope>NUCLEOTIDE SEQUENCE [LARGE SCALE GENOMIC DNA]</scope>
    <source>
        <strain evidence="3 4">CCMP1005</strain>
    </source>
</reference>
<proteinExistence type="predicted"/>
<feature type="compositionally biased region" description="Basic and acidic residues" evidence="1">
    <location>
        <begin position="321"/>
        <end position="330"/>
    </location>
</feature>
<keyword evidence="2" id="KW-1133">Transmembrane helix</keyword>
<evidence type="ECO:0000313" key="3">
    <source>
        <dbReference type="EMBL" id="EJK46292.1"/>
    </source>
</evidence>
<dbReference type="AlphaFoldDB" id="K0RI57"/>
<organism evidence="3 4">
    <name type="scientific">Thalassiosira oceanica</name>
    <name type="common">Marine diatom</name>
    <dbReference type="NCBI Taxonomy" id="159749"/>
    <lineage>
        <taxon>Eukaryota</taxon>
        <taxon>Sar</taxon>
        <taxon>Stramenopiles</taxon>
        <taxon>Ochrophyta</taxon>
        <taxon>Bacillariophyta</taxon>
        <taxon>Coscinodiscophyceae</taxon>
        <taxon>Thalassiosirophycidae</taxon>
        <taxon>Thalassiosirales</taxon>
        <taxon>Thalassiosiraceae</taxon>
        <taxon>Thalassiosira</taxon>
    </lineage>
</organism>
<keyword evidence="4" id="KW-1185">Reference proteome</keyword>
<keyword evidence="2" id="KW-0472">Membrane</keyword>
<feature type="compositionally biased region" description="Basic and acidic residues" evidence="1">
    <location>
        <begin position="465"/>
        <end position="479"/>
    </location>
</feature>
<feature type="region of interest" description="Disordered" evidence="1">
    <location>
        <begin position="245"/>
        <end position="479"/>
    </location>
</feature>
<feature type="compositionally biased region" description="Basic residues" evidence="1">
    <location>
        <begin position="371"/>
        <end position="391"/>
    </location>
</feature>
<evidence type="ECO:0000313" key="4">
    <source>
        <dbReference type="Proteomes" id="UP000266841"/>
    </source>
</evidence>
<feature type="compositionally biased region" description="Polar residues" evidence="1">
    <location>
        <begin position="433"/>
        <end position="449"/>
    </location>
</feature>
<dbReference type="EMBL" id="AGNL01047836">
    <property type="protein sequence ID" value="EJK46292.1"/>
    <property type="molecule type" value="Genomic_DNA"/>
</dbReference>
<feature type="compositionally biased region" description="Polar residues" evidence="1">
    <location>
        <begin position="274"/>
        <end position="288"/>
    </location>
</feature>
<protein>
    <submittedName>
        <fullName evidence="3">Uncharacterized protein</fullName>
    </submittedName>
</protein>
<dbReference type="Proteomes" id="UP000266841">
    <property type="component" value="Unassembled WGS sequence"/>
</dbReference>
<accession>K0RI57</accession>
<feature type="compositionally biased region" description="Low complexity" evidence="1">
    <location>
        <begin position="338"/>
        <end position="361"/>
    </location>
</feature>
<comment type="caution">
    <text evidence="3">The sequence shown here is derived from an EMBL/GenBank/DDBJ whole genome shotgun (WGS) entry which is preliminary data.</text>
</comment>
<gene>
    <name evidence="3" type="ORF">THAOC_35042</name>
</gene>
<feature type="region of interest" description="Disordered" evidence="1">
    <location>
        <begin position="93"/>
        <end position="115"/>
    </location>
</feature>
<evidence type="ECO:0000256" key="1">
    <source>
        <dbReference type="SAM" id="MobiDB-lite"/>
    </source>
</evidence>
<sequence>MSCLEPVGGCGLGLWDGKKCRCDCIPPICYDSLFLCASEGSCPDPFAGCTVDIDCPYSFDTSAGDCLSSPTIPQGIFQVFRTRKECCEANYPHSSACGSTSSPTGRPSKEPALDQLSTGGGSLFDGIEEAPGLDSEVDASIPVGPIQVGTPEPTIIDAGHVQESIQNRDESSSDGPSAVIGVVVSVVLIGVAGLAFVIWRNRRHKGSDDEREKRVDDDCSSLDGMETSDANFSLDIYNLSYHGQHDDVGPEATRVSSVQQPGAQRIPARRYVQTERSSQNLSKNSAQPVPQDPAGRHIHEDDEEEGMGYEGGQSSFYLHESNGDISRDTWDDPEENNDSFGSSSDDGNVLGLLYYAGASSADESEADGTRASRRRKRSKSRSKHSTSRTRRGASTSRSRLSSKRKRTEALKNMPGRQQESKNQSAPTVLGDDGQQTPSPVGASDASTIQTEKESEVDNGTIVILEDGREAHHSENNQSA</sequence>
<feature type="transmembrane region" description="Helical" evidence="2">
    <location>
        <begin position="178"/>
        <end position="199"/>
    </location>
</feature>
<evidence type="ECO:0000256" key="2">
    <source>
        <dbReference type="SAM" id="Phobius"/>
    </source>
</evidence>
<dbReference type="eggNOG" id="ENOG502QZ0E">
    <property type="taxonomic scope" value="Eukaryota"/>
</dbReference>
<name>K0RI57_THAOC</name>
<feature type="compositionally biased region" description="Polar residues" evidence="1">
    <location>
        <begin position="415"/>
        <end position="426"/>
    </location>
</feature>
<dbReference type="OMA" id="TELECCE"/>
<feature type="compositionally biased region" description="Polar residues" evidence="1">
    <location>
        <begin position="93"/>
        <end position="105"/>
    </location>
</feature>
<keyword evidence="2" id="KW-0812">Transmembrane</keyword>